<comment type="caution">
    <text evidence="1">The sequence shown here is derived from an EMBL/GenBank/DDBJ whole genome shotgun (WGS) entry which is preliminary data.</text>
</comment>
<dbReference type="Proteomes" id="UP000324222">
    <property type="component" value="Unassembled WGS sequence"/>
</dbReference>
<gene>
    <name evidence="1" type="ORF">E2C01_091047</name>
</gene>
<dbReference type="AlphaFoldDB" id="A0A5B7JGC6"/>
<organism evidence="1 2">
    <name type="scientific">Portunus trituberculatus</name>
    <name type="common">Swimming crab</name>
    <name type="synonym">Neptunus trituberculatus</name>
    <dbReference type="NCBI Taxonomy" id="210409"/>
    <lineage>
        <taxon>Eukaryota</taxon>
        <taxon>Metazoa</taxon>
        <taxon>Ecdysozoa</taxon>
        <taxon>Arthropoda</taxon>
        <taxon>Crustacea</taxon>
        <taxon>Multicrustacea</taxon>
        <taxon>Malacostraca</taxon>
        <taxon>Eumalacostraca</taxon>
        <taxon>Eucarida</taxon>
        <taxon>Decapoda</taxon>
        <taxon>Pleocyemata</taxon>
        <taxon>Brachyura</taxon>
        <taxon>Eubrachyura</taxon>
        <taxon>Portunoidea</taxon>
        <taxon>Portunidae</taxon>
        <taxon>Portuninae</taxon>
        <taxon>Portunus</taxon>
    </lineage>
</organism>
<proteinExistence type="predicted"/>
<dbReference type="EMBL" id="VSRR010103675">
    <property type="protein sequence ID" value="MPC95820.1"/>
    <property type="molecule type" value="Genomic_DNA"/>
</dbReference>
<keyword evidence="2" id="KW-1185">Reference proteome</keyword>
<protein>
    <submittedName>
        <fullName evidence="1">Uncharacterized protein</fullName>
    </submittedName>
</protein>
<evidence type="ECO:0000313" key="1">
    <source>
        <dbReference type="EMBL" id="MPC95820.1"/>
    </source>
</evidence>
<name>A0A5B7JGC6_PORTR</name>
<evidence type="ECO:0000313" key="2">
    <source>
        <dbReference type="Proteomes" id="UP000324222"/>
    </source>
</evidence>
<sequence>MPRMWNEYRVSLLHKAGHKSTNELKNYRPIALLNTC</sequence>
<accession>A0A5B7JGC6</accession>
<reference evidence="1 2" key="1">
    <citation type="submission" date="2019-05" db="EMBL/GenBank/DDBJ databases">
        <title>Another draft genome of Portunus trituberculatus and its Hox gene families provides insights of decapod evolution.</title>
        <authorList>
            <person name="Jeong J.-H."/>
            <person name="Song I."/>
            <person name="Kim S."/>
            <person name="Choi T."/>
            <person name="Kim D."/>
            <person name="Ryu S."/>
            <person name="Kim W."/>
        </authorList>
    </citation>
    <scope>NUCLEOTIDE SEQUENCE [LARGE SCALE GENOMIC DNA]</scope>
    <source>
        <tissue evidence="1">Muscle</tissue>
    </source>
</reference>